<dbReference type="EMBL" id="LACB01000067">
    <property type="protein sequence ID" value="KAJ9490075.1"/>
    <property type="molecule type" value="Genomic_DNA"/>
</dbReference>
<feature type="transmembrane region" description="Helical" evidence="1">
    <location>
        <begin position="34"/>
        <end position="52"/>
    </location>
</feature>
<gene>
    <name evidence="2" type="ORF">VN97_g3202</name>
</gene>
<accession>A0AAI9TML6</accession>
<comment type="caution">
    <text evidence="2">The sequence shown here is derived from an EMBL/GenBank/DDBJ whole genome shotgun (WGS) entry which is preliminary data.</text>
</comment>
<evidence type="ECO:0000256" key="1">
    <source>
        <dbReference type="SAM" id="Phobius"/>
    </source>
</evidence>
<dbReference type="Proteomes" id="UP001227192">
    <property type="component" value="Unassembled WGS sequence"/>
</dbReference>
<protein>
    <submittedName>
        <fullName evidence="2">Uncharacterized protein</fullName>
    </submittedName>
</protein>
<organism evidence="2 3">
    <name type="scientific">Penicillium thymicola</name>
    <dbReference type="NCBI Taxonomy" id="293382"/>
    <lineage>
        <taxon>Eukaryota</taxon>
        <taxon>Fungi</taxon>
        <taxon>Dikarya</taxon>
        <taxon>Ascomycota</taxon>
        <taxon>Pezizomycotina</taxon>
        <taxon>Eurotiomycetes</taxon>
        <taxon>Eurotiomycetidae</taxon>
        <taxon>Eurotiales</taxon>
        <taxon>Aspergillaceae</taxon>
        <taxon>Penicillium</taxon>
    </lineage>
</organism>
<keyword evidence="1" id="KW-1133">Transmembrane helix</keyword>
<evidence type="ECO:0000313" key="3">
    <source>
        <dbReference type="Proteomes" id="UP001227192"/>
    </source>
</evidence>
<evidence type="ECO:0000313" key="2">
    <source>
        <dbReference type="EMBL" id="KAJ9490075.1"/>
    </source>
</evidence>
<proteinExistence type="predicted"/>
<dbReference type="AlphaFoldDB" id="A0AAI9TML6"/>
<sequence>MYGRDPLYIKRVPWSSGMTTHCGCFKSVLAPVRFRVAPIFFFFPSIFNWVPWSSGMTTHCGYFNSVLAPVRFRVAPFFFFFFFPTLTHIIRRERVRGFMPKVVGNIRY</sequence>
<name>A0AAI9TML6_PENTH</name>
<feature type="transmembrane region" description="Helical" evidence="1">
    <location>
        <begin position="72"/>
        <end position="90"/>
    </location>
</feature>
<keyword evidence="1" id="KW-0472">Membrane</keyword>
<reference evidence="2" key="2">
    <citation type="journal article" date="2016" name="Fungal Biol.">
        <title>Ochratoxin A production by Penicillium thymicola.</title>
        <authorList>
            <person name="Nguyen H.D.T."/>
            <person name="McMullin D.R."/>
            <person name="Ponomareva E."/>
            <person name="Riley R."/>
            <person name="Pomraning K.R."/>
            <person name="Baker S.E."/>
            <person name="Seifert K.A."/>
        </authorList>
    </citation>
    <scope>NUCLEOTIDE SEQUENCE</scope>
    <source>
        <strain evidence="2">DAOM 180753</strain>
    </source>
</reference>
<keyword evidence="1" id="KW-0812">Transmembrane</keyword>
<reference evidence="2" key="1">
    <citation type="submission" date="2015-06" db="EMBL/GenBank/DDBJ databases">
        <authorList>
            <person name="Nguyen H."/>
        </authorList>
    </citation>
    <scope>NUCLEOTIDE SEQUENCE</scope>
    <source>
        <strain evidence="2">DAOM 180753</strain>
    </source>
</reference>
<keyword evidence="3" id="KW-1185">Reference proteome</keyword>